<reference evidence="1 2" key="1">
    <citation type="submission" date="2024-02" db="EMBL/GenBank/DDBJ databases">
        <title>De novo assembly and annotation of 12 fungi associated with fruit tree decline syndrome in Ontario, Canada.</title>
        <authorList>
            <person name="Sulman M."/>
            <person name="Ellouze W."/>
            <person name="Ilyukhin E."/>
        </authorList>
    </citation>
    <scope>NUCLEOTIDE SEQUENCE [LARGE SCALE GENOMIC DNA]</scope>
    <source>
        <strain evidence="1 2">M1-105</strain>
    </source>
</reference>
<proteinExistence type="predicted"/>
<name>A0ABR3SWA2_9PEZI</name>
<keyword evidence="2" id="KW-1185">Reference proteome</keyword>
<dbReference type="EMBL" id="JAJVDC020000045">
    <property type="protein sequence ID" value="KAL1630515.1"/>
    <property type="molecule type" value="Genomic_DNA"/>
</dbReference>
<sequence length="316" mass="35007">MINTSRASTVNSNTSSELENQIHTILAKIVDPTDKGICNIPLPSWAIFSKVQRHLSSLLPTRSTNSSAASLPTLLATDPSLSYTLPGPYANYLVHATHRLHHHYTLDTLITQLRTNAHALMQYRLHQDYTRHLPRAAKKHFLALRATLSHQIFASTAIPWAEISAHLSREAVEETRASAGGRAAGATPWTDGVRAAAAAASGVPARFLAWEVGERVRRGDEGVADGLAELVARHDWCAAGHRVVDDLRDLGLAFSVEEKEAGEKERMRRAVERVRDRYFYVCVLEEWHLEIRARMEMFGGKRAKKGKVSALLRGLG</sequence>
<protein>
    <submittedName>
        <fullName evidence="1">Uncharacterized protein</fullName>
    </submittedName>
</protein>
<comment type="caution">
    <text evidence="1">The sequence shown here is derived from an EMBL/GenBank/DDBJ whole genome shotgun (WGS) entry which is preliminary data.</text>
</comment>
<gene>
    <name evidence="1" type="ORF">SLS56_004789</name>
</gene>
<organism evidence="1 2">
    <name type="scientific">Neofusicoccum ribis</name>
    <dbReference type="NCBI Taxonomy" id="45134"/>
    <lineage>
        <taxon>Eukaryota</taxon>
        <taxon>Fungi</taxon>
        <taxon>Dikarya</taxon>
        <taxon>Ascomycota</taxon>
        <taxon>Pezizomycotina</taxon>
        <taxon>Dothideomycetes</taxon>
        <taxon>Dothideomycetes incertae sedis</taxon>
        <taxon>Botryosphaeriales</taxon>
        <taxon>Botryosphaeriaceae</taxon>
        <taxon>Neofusicoccum</taxon>
    </lineage>
</organism>
<accession>A0ABR3SWA2</accession>
<evidence type="ECO:0000313" key="1">
    <source>
        <dbReference type="EMBL" id="KAL1630515.1"/>
    </source>
</evidence>
<dbReference type="Proteomes" id="UP001521116">
    <property type="component" value="Unassembled WGS sequence"/>
</dbReference>
<evidence type="ECO:0000313" key="2">
    <source>
        <dbReference type="Proteomes" id="UP001521116"/>
    </source>
</evidence>